<dbReference type="PANTHER" id="PTHR37426:SF1">
    <property type="entry name" value="RIBOSOMAL RNA LARGE SUBUNIT METHYLTRANSFERASE J"/>
    <property type="match status" value="1"/>
</dbReference>
<dbReference type="EC" id="2.1.1.266" evidence="1"/>
<dbReference type="InterPro" id="IPR029063">
    <property type="entry name" value="SAM-dependent_MTases_sf"/>
</dbReference>
<dbReference type="Proteomes" id="UP000824755">
    <property type="component" value="Chromosome"/>
</dbReference>
<keyword evidence="1" id="KW-0489">Methyltransferase</keyword>
<dbReference type="PANTHER" id="PTHR37426">
    <property type="entry name" value="RIBOSOMAL RNA LARGE SUBUNIT METHYLTRANSFERASE J"/>
    <property type="match status" value="1"/>
</dbReference>
<comment type="function">
    <text evidence="1">Specifically methylates the adenine in position 2030 of 23S rRNA.</text>
</comment>
<comment type="similarity">
    <text evidence="1">Belongs to the RlmJ family.</text>
</comment>
<feature type="binding site" evidence="1">
    <location>
        <begin position="140"/>
        <end position="141"/>
    </location>
    <ligand>
        <name>S-adenosyl-L-methionine</name>
        <dbReference type="ChEBI" id="CHEBI:59789"/>
    </ligand>
</feature>
<feature type="binding site" evidence="1">
    <location>
        <position position="115"/>
    </location>
    <ligand>
        <name>S-adenosyl-L-methionine</name>
        <dbReference type="ChEBI" id="CHEBI:59789"/>
    </ligand>
</feature>
<keyword evidence="1" id="KW-0698">rRNA processing</keyword>
<feature type="active site" description="Proton acceptor" evidence="1">
    <location>
        <position position="166"/>
    </location>
</feature>
<dbReference type="SUPFAM" id="SSF53335">
    <property type="entry name" value="S-adenosyl-L-methionine-dependent methyltransferases"/>
    <property type="match status" value="1"/>
</dbReference>
<gene>
    <name evidence="1 2" type="primary">rlmJ</name>
    <name evidence="2" type="ORF">H8L67_04250</name>
</gene>
<keyword evidence="3" id="KW-1185">Reference proteome</keyword>
<evidence type="ECO:0000313" key="2">
    <source>
        <dbReference type="EMBL" id="QYR53707.1"/>
    </source>
</evidence>
<dbReference type="Gene3D" id="3.40.50.150">
    <property type="entry name" value="Vaccinia Virus protein VP39"/>
    <property type="match status" value="1"/>
</dbReference>
<keyword evidence="1" id="KW-0694">RNA-binding</keyword>
<dbReference type="Pfam" id="PF04378">
    <property type="entry name" value="RsmJ"/>
    <property type="match status" value="1"/>
</dbReference>
<feature type="binding site" evidence="1">
    <location>
        <position position="41"/>
    </location>
    <ligand>
        <name>S-adenosyl-L-methionine</name>
        <dbReference type="ChEBI" id="CHEBI:59789"/>
    </ligand>
</feature>
<feature type="site" description="Interaction with substrate rRNA" evidence="1">
    <location>
        <position position="3"/>
    </location>
</feature>
<comment type="catalytic activity">
    <reaction evidence="1">
        <text>adenosine(2030) in 23S rRNA + S-adenosyl-L-methionine = N(6)-methyladenosine(2030) in 23S rRNA + S-adenosyl-L-homocysteine + H(+)</text>
        <dbReference type="Rhea" id="RHEA:43736"/>
        <dbReference type="Rhea" id="RHEA-COMP:10668"/>
        <dbReference type="Rhea" id="RHEA-COMP:10669"/>
        <dbReference type="ChEBI" id="CHEBI:15378"/>
        <dbReference type="ChEBI" id="CHEBI:57856"/>
        <dbReference type="ChEBI" id="CHEBI:59789"/>
        <dbReference type="ChEBI" id="CHEBI:74411"/>
        <dbReference type="ChEBI" id="CHEBI:74449"/>
        <dbReference type="EC" id="2.1.1.266"/>
    </reaction>
</comment>
<dbReference type="InterPro" id="IPR007473">
    <property type="entry name" value="RlmJ"/>
</dbReference>
<comment type="subunit">
    <text evidence="1">Monomer.</text>
</comment>
<feature type="binding site" evidence="1">
    <location>
        <position position="166"/>
    </location>
    <ligand>
        <name>S-adenosyl-L-methionine</name>
        <dbReference type="ChEBI" id="CHEBI:59789"/>
    </ligand>
</feature>
<dbReference type="EMBL" id="CP080544">
    <property type="protein sequence ID" value="QYR53707.1"/>
    <property type="molecule type" value="Genomic_DNA"/>
</dbReference>
<keyword evidence="1" id="KW-0808">Transferase</keyword>
<dbReference type="RefSeq" id="WP_220380514.1">
    <property type="nucleotide sequence ID" value="NZ_CP080544.1"/>
</dbReference>
<name>A0ABX8WSA3_9GAMM</name>
<feature type="binding site" evidence="1">
    <location>
        <position position="18"/>
    </location>
    <ligand>
        <name>S-adenosyl-L-methionine</name>
        <dbReference type="ChEBI" id="CHEBI:59789"/>
    </ligand>
</feature>
<accession>A0ABX8WSA3</accession>
<organism evidence="2 3">
    <name type="scientific">Lysobacter soyae</name>
    <dbReference type="NCBI Taxonomy" id="2764185"/>
    <lineage>
        <taxon>Bacteria</taxon>
        <taxon>Pseudomonadati</taxon>
        <taxon>Pseudomonadota</taxon>
        <taxon>Gammaproteobacteria</taxon>
        <taxon>Lysobacterales</taxon>
        <taxon>Lysobacteraceae</taxon>
        <taxon>Lysobacter</taxon>
    </lineage>
</organism>
<proteinExistence type="inferred from homology"/>
<keyword evidence="1" id="KW-0949">S-adenosyl-L-methionine</keyword>
<evidence type="ECO:0000256" key="1">
    <source>
        <dbReference type="HAMAP-Rule" id="MF_00934"/>
    </source>
</evidence>
<protein>
    <recommendedName>
        <fullName evidence="1">Ribosomal RNA large subunit methyltransferase J</fullName>
        <ecNumber evidence="1">2.1.1.266</ecNumber>
    </recommendedName>
    <alternativeName>
        <fullName evidence="1">23S rRNA (adenine(2030)-N6)-methyltransferase</fullName>
    </alternativeName>
    <alternativeName>
        <fullName evidence="1">23S rRNA m6A2030 methyltransferase</fullName>
    </alternativeName>
</protein>
<evidence type="ECO:0000313" key="3">
    <source>
        <dbReference type="Proteomes" id="UP000824755"/>
    </source>
</evidence>
<reference evidence="2 3" key="1">
    <citation type="submission" date="2021-08" db="EMBL/GenBank/DDBJ databases">
        <title>Lysobacter sp. strain CJ11 Genome sequencing and assembly.</title>
        <authorList>
            <person name="Kim I."/>
        </authorList>
    </citation>
    <scope>NUCLEOTIDE SEQUENCE [LARGE SCALE GENOMIC DNA]</scope>
    <source>
        <strain evidence="2 3">CJ11</strain>
    </source>
</reference>
<dbReference type="HAMAP" id="MF_00934">
    <property type="entry name" value="23SrRNA_methyltr_J"/>
    <property type="match status" value="1"/>
</dbReference>
<sequence length="283" mass="31246">MNYRHAFHAGNHADVLKHVVLLGLCDALMAKPTPMFFWDVHAGAGVYDLAGEEAGKTAEFHEGIAKVCAPDASLLQSYLAAIDLCRQQWGESAYPGSPWLIQARMRTDDRLICTELQPDVVALLRETMRGDTRVSVQSADGYGKVRALLPPKSGAARLNRGIVLLDPPYEAQLAEFDAAFQTVSAAIERWAQGTFVLWYPIKRRRDLARIYRDAAALPAKSLLSVELIVRDDDSPLRMNGSGLFIWNAPYQFDARLDPALAELGSLLAEAQPNARATWLKKAD</sequence>
<feature type="binding site" evidence="1">
    <location>
        <position position="97"/>
    </location>
    <ligand>
        <name>S-adenosyl-L-methionine</name>
        <dbReference type="ChEBI" id="CHEBI:59789"/>
    </ligand>
</feature>